<gene>
    <name evidence="3" type="ORF">XAT740_LOCUS34353</name>
</gene>
<evidence type="ECO:0000259" key="2">
    <source>
        <dbReference type="Pfam" id="PF26215"/>
    </source>
</evidence>
<evidence type="ECO:0000256" key="1">
    <source>
        <dbReference type="SAM" id="Phobius"/>
    </source>
</evidence>
<dbReference type="AlphaFoldDB" id="A0A815L4E6"/>
<name>A0A815L4E6_ADIRI</name>
<protein>
    <recommendedName>
        <fullName evidence="2">Helix-turn-helix domain-containing protein</fullName>
    </recommendedName>
</protein>
<organism evidence="3 4">
    <name type="scientific">Adineta ricciae</name>
    <name type="common">Rotifer</name>
    <dbReference type="NCBI Taxonomy" id="249248"/>
    <lineage>
        <taxon>Eukaryota</taxon>
        <taxon>Metazoa</taxon>
        <taxon>Spiralia</taxon>
        <taxon>Gnathifera</taxon>
        <taxon>Rotifera</taxon>
        <taxon>Eurotatoria</taxon>
        <taxon>Bdelloidea</taxon>
        <taxon>Adinetida</taxon>
        <taxon>Adinetidae</taxon>
        <taxon>Adineta</taxon>
    </lineage>
</organism>
<dbReference type="PANTHER" id="PTHR21301">
    <property type="entry name" value="REVERSE TRANSCRIPTASE"/>
    <property type="match status" value="1"/>
</dbReference>
<keyword evidence="1" id="KW-0472">Membrane</keyword>
<feature type="domain" description="Helix-turn-helix" evidence="2">
    <location>
        <begin position="450"/>
        <end position="481"/>
    </location>
</feature>
<accession>A0A815L4E6</accession>
<keyword evidence="1" id="KW-0812">Transmembrane</keyword>
<keyword evidence="1" id="KW-1133">Transmembrane helix</keyword>
<comment type="caution">
    <text evidence="3">The sequence shown here is derived from an EMBL/GenBank/DDBJ whole genome shotgun (WGS) entry which is preliminary data.</text>
</comment>
<sequence>MTYINHRTNRIKEEIYSEKLSIYRRKLVRRRRRHHHQKDLRSKKSPFIPVAPKIIIDLIRHPFTTTEINYLSRGPTYIRPNQSALRPAHQREKQIQQCLNKIIDRLKQFFAKIENYPKIPVTSPLYKFYSDRLRTYFTHCYMKPLSLTDQLRARRELKLVKSIRRKLKKYKLVLRKTDKSGVFHIGCAVDYKRKAVDYRLTTQAYEELNTNPFNQTIYDITHQLNQLKIDRKISESQRLHMVPNRATTELSYMYNLPKSHKEGTPLRHIINTMHGATTKISSFDINNLYTMLPQEESLKILGQFLCAHECTRLNGISIDTIIELARMVLQKNVFVHDNKFYRQIVGGAMGSPFTLTLANIFMWYWGKRSILSNLPSRELYGQYIDDVFFTWNGSKQNLTKILDAANKLHLNIKLEYHISKSLPFLDIFLQNQNGTLTSSVYHKPAAEPTILCFLSDHPRHIFRNCIQTTLMRAARYSIKNNAISD</sequence>
<evidence type="ECO:0000313" key="4">
    <source>
        <dbReference type="Proteomes" id="UP000663828"/>
    </source>
</evidence>
<dbReference type="Proteomes" id="UP000663828">
    <property type="component" value="Unassembled WGS sequence"/>
</dbReference>
<dbReference type="Pfam" id="PF26215">
    <property type="entry name" value="HTH_animal"/>
    <property type="match status" value="1"/>
</dbReference>
<feature type="transmembrane region" description="Helical" evidence="1">
    <location>
        <begin position="344"/>
        <end position="365"/>
    </location>
</feature>
<keyword evidence="4" id="KW-1185">Reference proteome</keyword>
<dbReference type="EMBL" id="CAJNOR010003348">
    <property type="protein sequence ID" value="CAF1404909.1"/>
    <property type="molecule type" value="Genomic_DNA"/>
</dbReference>
<dbReference type="InterPro" id="IPR058912">
    <property type="entry name" value="HTH_animal"/>
</dbReference>
<dbReference type="PANTHER" id="PTHR21301:SF10">
    <property type="entry name" value="REVERSE TRANSCRIPTASE DOMAIN-CONTAINING PROTEIN"/>
    <property type="match status" value="1"/>
</dbReference>
<evidence type="ECO:0000313" key="3">
    <source>
        <dbReference type="EMBL" id="CAF1404909.1"/>
    </source>
</evidence>
<proteinExistence type="predicted"/>
<reference evidence="3" key="1">
    <citation type="submission" date="2021-02" db="EMBL/GenBank/DDBJ databases">
        <authorList>
            <person name="Nowell W R."/>
        </authorList>
    </citation>
    <scope>NUCLEOTIDE SEQUENCE</scope>
</reference>